<accession>A0A2K5RVM3</accession>
<feature type="chain" id="PRO_5014467477" evidence="1">
    <location>
        <begin position="19"/>
        <end position="119"/>
    </location>
</feature>
<name>A0A2K5RVM3_CEBIM</name>
<proteinExistence type="predicted"/>
<reference evidence="2" key="2">
    <citation type="submission" date="2025-09" db="UniProtKB">
        <authorList>
            <consortium name="Ensembl"/>
        </authorList>
    </citation>
    <scope>IDENTIFICATION</scope>
</reference>
<dbReference type="OMA" id="PISSYQC"/>
<keyword evidence="3" id="KW-1185">Reference proteome</keyword>
<dbReference type="AlphaFoldDB" id="A0A2K5RVM3"/>
<feature type="signal peptide" evidence="1">
    <location>
        <begin position="1"/>
        <end position="18"/>
    </location>
</feature>
<evidence type="ECO:0000256" key="1">
    <source>
        <dbReference type="SAM" id="SignalP"/>
    </source>
</evidence>
<dbReference type="GeneTree" id="ENSGT00910000147889"/>
<reference evidence="2" key="1">
    <citation type="submission" date="2025-08" db="UniProtKB">
        <authorList>
            <consortium name="Ensembl"/>
        </authorList>
    </citation>
    <scope>IDENTIFICATION</scope>
</reference>
<keyword evidence="1" id="KW-0732">Signal</keyword>
<sequence>MMMTTMIIKALVVAFANFHDEKPPRRPISSYQCDIPKCEVGKMCARSAVMTSKHTTPSLREEEQKAVRSFNTVAALESCCFWRHSLCDLGQVTSPLWAIVSSSTTDNVEDPCTSNILKF</sequence>
<protein>
    <submittedName>
        <fullName evidence="2">Uncharacterized protein</fullName>
    </submittedName>
</protein>
<evidence type="ECO:0000313" key="2">
    <source>
        <dbReference type="Ensembl" id="ENSCCAP00000032141.1"/>
    </source>
</evidence>
<evidence type="ECO:0000313" key="3">
    <source>
        <dbReference type="Proteomes" id="UP000233040"/>
    </source>
</evidence>
<dbReference type="Ensembl" id="ENSCCAT00000049897.1">
    <property type="protein sequence ID" value="ENSCCAP00000032141.1"/>
    <property type="gene ID" value="ENSCCAG00000034106.1"/>
</dbReference>
<organism evidence="2 3">
    <name type="scientific">Cebus imitator</name>
    <name type="common">Panamanian white-faced capuchin</name>
    <name type="synonym">Cebus capucinus imitator</name>
    <dbReference type="NCBI Taxonomy" id="2715852"/>
    <lineage>
        <taxon>Eukaryota</taxon>
        <taxon>Metazoa</taxon>
        <taxon>Chordata</taxon>
        <taxon>Craniata</taxon>
        <taxon>Vertebrata</taxon>
        <taxon>Euteleostomi</taxon>
        <taxon>Mammalia</taxon>
        <taxon>Eutheria</taxon>
        <taxon>Euarchontoglires</taxon>
        <taxon>Primates</taxon>
        <taxon>Haplorrhini</taxon>
        <taxon>Platyrrhini</taxon>
        <taxon>Cebidae</taxon>
        <taxon>Cebinae</taxon>
        <taxon>Cebus</taxon>
    </lineage>
</organism>
<dbReference type="Proteomes" id="UP000233040">
    <property type="component" value="Unassembled WGS sequence"/>
</dbReference>